<dbReference type="InterPro" id="IPR036866">
    <property type="entry name" value="RibonucZ/Hydroxyglut_hydro"/>
</dbReference>
<protein>
    <recommendedName>
        <fullName evidence="8">Metallo-beta-lactamase domain-containing protein</fullName>
    </recommendedName>
</protein>
<evidence type="ECO:0000256" key="4">
    <source>
        <dbReference type="ARBA" id="ARBA00022801"/>
    </source>
</evidence>
<keyword evidence="3" id="KW-0479">Metal-binding</keyword>
<dbReference type="InterPro" id="IPR051013">
    <property type="entry name" value="MBL_superfamily_lactonases"/>
</dbReference>
<accession>A0ABY1MCM5</accession>
<dbReference type="Proteomes" id="UP000193566">
    <property type="component" value="Unassembled WGS sequence"/>
</dbReference>
<dbReference type="PANTHER" id="PTHR42978:SF2">
    <property type="entry name" value="102 KBASES UNSTABLE REGION: FROM 1 TO 119443"/>
    <property type="match status" value="1"/>
</dbReference>
<proteinExistence type="inferred from homology"/>
<evidence type="ECO:0000256" key="1">
    <source>
        <dbReference type="ARBA" id="ARBA00001947"/>
    </source>
</evidence>
<comment type="caution">
    <text evidence="6">The sequence shown here is derived from an EMBL/GenBank/DDBJ whole genome shotgun (WGS) entry which is preliminary data.</text>
</comment>
<comment type="similarity">
    <text evidence="2">Belongs to the metallo-beta-lactamase superfamily.</text>
</comment>
<evidence type="ECO:0000256" key="2">
    <source>
        <dbReference type="ARBA" id="ARBA00007749"/>
    </source>
</evidence>
<keyword evidence="4" id="KW-0378">Hydrolase</keyword>
<organism evidence="6 7">
    <name type="scientific">Rhodococcus rhodochrous J3</name>
    <dbReference type="NCBI Taxonomy" id="903528"/>
    <lineage>
        <taxon>Bacteria</taxon>
        <taxon>Bacillati</taxon>
        <taxon>Actinomycetota</taxon>
        <taxon>Actinomycetes</taxon>
        <taxon>Mycobacteriales</taxon>
        <taxon>Nocardiaceae</taxon>
        <taxon>Rhodococcus</taxon>
    </lineage>
</organism>
<evidence type="ECO:0000256" key="5">
    <source>
        <dbReference type="ARBA" id="ARBA00022833"/>
    </source>
</evidence>
<gene>
    <name evidence="6" type="ORF">SAMN02745947_03162</name>
</gene>
<dbReference type="EMBL" id="FXAV01000008">
    <property type="protein sequence ID" value="SMG45215.1"/>
    <property type="molecule type" value="Genomic_DNA"/>
</dbReference>
<evidence type="ECO:0000256" key="3">
    <source>
        <dbReference type="ARBA" id="ARBA00022723"/>
    </source>
</evidence>
<dbReference type="RefSeq" id="WP_085469539.1">
    <property type="nucleotide sequence ID" value="NZ_FXAV01000008.1"/>
</dbReference>
<comment type="cofactor">
    <cofactor evidence="1">
        <name>Zn(2+)</name>
        <dbReference type="ChEBI" id="CHEBI:29105"/>
    </cofactor>
</comment>
<dbReference type="PANTHER" id="PTHR42978">
    <property type="entry name" value="QUORUM-QUENCHING LACTONASE YTNP-RELATED-RELATED"/>
    <property type="match status" value="1"/>
</dbReference>
<name>A0ABY1MCM5_RHORH</name>
<reference evidence="6 7" key="1">
    <citation type="submission" date="2017-04" db="EMBL/GenBank/DDBJ databases">
        <authorList>
            <person name="Varghese N."/>
            <person name="Submissions S."/>
        </authorList>
    </citation>
    <scope>NUCLEOTIDE SEQUENCE [LARGE SCALE GENOMIC DNA]</scope>
    <source>
        <strain evidence="6 7">J3</strain>
    </source>
</reference>
<sequence>MVFSATLTGRYDIRLISSGRGDFPGSMVFWGRDHLIRHELDFQCVLITGENRIVLVNTGFPEDLSETNAAYRASMGTVIGRDGPSPPSVLARYGIRPEDVTDMILTPLGLYTSHHIMSFPNATIWMAGAGWDSFRSCPDHPHDRPETTLPADAVSYLTGAGRASLRLIRDETTLAPGIRAWWTGGHHRASLCLEIDVDPLGDGGGPRTIAISDVYFHLRNFTENHPIGMSENIYEVLAAYRRIRSANCLPLPLFDPGNRTRFPDGVVCRRQEPMHAASHQEGSHPV</sequence>
<dbReference type="SUPFAM" id="SSF56281">
    <property type="entry name" value="Metallo-hydrolase/oxidoreductase"/>
    <property type="match status" value="1"/>
</dbReference>
<evidence type="ECO:0000313" key="6">
    <source>
        <dbReference type="EMBL" id="SMG45215.1"/>
    </source>
</evidence>
<evidence type="ECO:0000313" key="7">
    <source>
        <dbReference type="Proteomes" id="UP000193566"/>
    </source>
</evidence>
<keyword evidence="7" id="KW-1185">Reference proteome</keyword>
<keyword evidence="5" id="KW-0862">Zinc</keyword>
<dbReference type="Gene3D" id="3.60.15.10">
    <property type="entry name" value="Ribonuclease Z/Hydroxyacylglutathione hydrolase-like"/>
    <property type="match status" value="1"/>
</dbReference>
<evidence type="ECO:0008006" key="8">
    <source>
        <dbReference type="Google" id="ProtNLM"/>
    </source>
</evidence>